<sequence>MRGQTRRFQAGWTLLELWVALFIVGVLLSVAMPGWQQVSARWRQSASLPAVEAMLQQARQQALLRNLRLSLCPVVSPGDQQCAPRNQGVDQWLLLDERDQVLARFGQGHYPVRMTRSRIQMPPPWGQNLGASVLVCTGFSARPPIALVVSANGRVRRAANPSNLSCGE</sequence>
<evidence type="ECO:0000256" key="3">
    <source>
        <dbReference type="ARBA" id="ARBA00022475"/>
    </source>
</evidence>
<evidence type="ECO:0000256" key="11">
    <source>
        <dbReference type="SAM" id="Phobius"/>
    </source>
</evidence>
<evidence type="ECO:0000313" key="14">
    <source>
        <dbReference type="Proteomes" id="UP000094291"/>
    </source>
</evidence>
<dbReference type="SUPFAM" id="SSF54523">
    <property type="entry name" value="Pili subunits"/>
    <property type="match status" value="1"/>
</dbReference>
<dbReference type="STRING" id="197479.BFW38_14410"/>
<comment type="subcellular location">
    <subcellularLocation>
        <location evidence="1">Cell inner membrane</location>
        <topology evidence="1">Single-pass membrane protein</topology>
    </subcellularLocation>
</comment>
<evidence type="ECO:0000259" key="12">
    <source>
        <dbReference type="Pfam" id="PF12019"/>
    </source>
</evidence>
<evidence type="ECO:0000256" key="9">
    <source>
        <dbReference type="ARBA" id="ARBA00025772"/>
    </source>
</evidence>
<feature type="transmembrane region" description="Helical" evidence="11">
    <location>
        <begin position="12"/>
        <end position="35"/>
    </location>
</feature>
<evidence type="ECO:0000256" key="1">
    <source>
        <dbReference type="ARBA" id="ARBA00004377"/>
    </source>
</evidence>
<dbReference type="AlphaFoldDB" id="A0A1E2VC66"/>
<proteinExistence type="inferred from homology"/>
<evidence type="ECO:0000256" key="4">
    <source>
        <dbReference type="ARBA" id="ARBA00022481"/>
    </source>
</evidence>
<comment type="similarity">
    <text evidence="9">Belongs to the GSP H family.</text>
</comment>
<evidence type="ECO:0000256" key="7">
    <source>
        <dbReference type="ARBA" id="ARBA00022989"/>
    </source>
</evidence>
<dbReference type="GO" id="GO:0005886">
    <property type="term" value="C:plasma membrane"/>
    <property type="evidence" value="ECO:0007669"/>
    <property type="project" value="UniProtKB-SubCell"/>
</dbReference>
<keyword evidence="6 11" id="KW-0812">Transmembrane</keyword>
<evidence type="ECO:0000313" key="13">
    <source>
        <dbReference type="EMBL" id="ODC04543.1"/>
    </source>
</evidence>
<keyword evidence="5" id="KW-0997">Cell inner membrane</keyword>
<organism evidence="13 14">
    <name type="scientific">Terasakiispira papahanaumokuakeensis</name>
    <dbReference type="NCBI Taxonomy" id="197479"/>
    <lineage>
        <taxon>Bacteria</taxon>
        <taxon>Pseudomonadati</taxon>
        <taxon>Pseudomonadota</taxon>
        <taxon>Gammaproteobacteria</taxon>
        <taxon>Oceanospirillales</taxon>
        <taxon>Terasakiispira</taxon>
    </lineage>
</organism>
<dbReference type="Proteomes" id="UP000094291">
    <property type="component" value="Unassembled WGS sequence"/>
</dbReference>
<dbReference type="InterPro" id="IPR022346">
    <property type="entry name" value="T2SS_GspH"/>
</dbReference>
<dbReference type="RefSeq" id="WP_068999527.1">
    <property type="nucleotide sequence ID" value="NZ_MDTQ01000001.1"/>
</dbReference>
<reference evidence="13 14" key="1">
    <citation type="submission" date="2016-08" db="EMBL/GenBank/DDBJ databases">
        <authorList>
            <person name="Seilhamer J.J."/>
        </authorList>
    </citation>
    <scope>NUCLEOTIDE SEQUENCE [LARGE SCALE GENOMIC DNA]</scope>
    <source>
        <strain evidence="13 14">PH27A</strain>
    </source>
</reference>
<keyword evidence="4" id="KW-0488">Methylation</keyword>
<evidence type="ECO:0000256" key="5">
    <source>
        <dbReference type="ARBA" id="ARBA00022519"/>
    </source>
</evidence>
<keyword evidence="3" id="KW-1003">Cell membrane</keyword>
<evidence type="ECO:0000256" key="2">
    <source>
        <dbReference type="ARBA" id="ARBA00021549"/>
    </source>
</evidence>
<keyword evidence="8 11" id="KW-0472">Membrane</keyword>
<dbReference type="InterPro" id="IPR012902">
    <property type="entry name" value="N_methyl_site"/>
</dbReference>
<evidence type="ECO:0000256" key="6">
    <source>
        <dbReference type="ARBA" id="ARBA00022692"/>
    </source>
</evidence>
<dbReference type="Pfam" id="PF12019">
    <property type="entry name" value="GspH"/>
    <property type="match status" value="1"/>
</dbReference>
<keyword evidence="14" id="KW-1185">Reference proteome</keyword>
<dbReference type="Gene3D" id="3.30.700.10">
    <property type="entry name" value="Glycoprotein, Type 4 Pilin"/>
    <property type="match status" value="1"/>
</dbReference>
<name>A0A1E2VC66_9GAMM</name>
<feature type="domain" description="General secretion pathway GspH" evidence="12">
    <location>
        <begin position="52"/>
        <end position="153"/>
    </location>
</feature>
<evidence type="ECO:0000256" key="10">
    <source>
        <dbReference type="ARBA" id="ARBA00030775"/>
    </source>
</evidence>
<dbReference type="GO" id="GO:0015627">
    <property type="term" value="C:type II protein secretion system complex"/>
    <property type="evidence" value="ECO:0007669"/>
    <property type="project" value="InterPro"/>
</dbReference>
<dbReference type="NCBIfam" id="TIGR02532">
    <property type="entry name" value="IV_pilin_GFxxxE"/>
    <property type="match status" value="1"/>
</dbReference>
<keyword evidence="7 11" id="KW-1133">Transmembrane helix</keyword>
<dbReference type="EMBL" id="MDTQ01000001">
    <property type="protein sequence ID" value="ODC04543.1"/>
    <property type="molecule type" value="Genomic_DNA"/>
</dbReference>
<protein>
    <recommendedName>
        <fullName evidence="2">Type II secretion system protein H</fullName>
    </recommendedName>
    <alternativeName>
        <fullName evidence="10">General secretion pathway protein H</fullName>
    </alternativeName>
</protein>
<dbReference type="GO" id="GO:0015628">
    <property type="term" value="P:protein secretion by the type II secretion system"/>
    <property type="evidence" value="ECO:0007669"/>
    <property type="project" value="InterPro"/>
</dbReference>
<gene>
    <name evidence="13" type="ORF">BFW38_14410</name>
</gene>
<accession>A0A1E2VC66</accession>
<evidence type="ECO:0000256" key="8">
    <source>
        <dbReference type="ARBA" id="ARBA00023136"/>
    </source>
</evidence>
<dbReference type="InterPro" id="IPR045584">
    <property type="entry name" value="Pilin-like"/>
</dbReference>
<comment type="caution">
    <text evidence="13">The sequence shown here is derived from an EMBL/GenBank/DDBJ whole genome shotgun (WGS) entry which is preliminary data.</text>
</comment>